<dbReference type="Pfam" id="PF05362">
    <property type="entry name" value="Lon_C"/>
    <property type="match status" value="1"/>
</dbReference>
<comment type="similarity">
    <text evidence="2">Belongs to the peptidase S16 family.</text>
</comment>
<dbReference type="GO" id="GO:0030163">
    <property type="term" value="P:protein catabolic process"/>
    <property type="evidence" value="ECO:0007669"/>
    <property type="project" value="InterPro"/>
</dbReference>
<dbReference type="SUPFAM" id="SSF54211">
    <property type="entry name" value="Ribosomal protein S5 domain 2-like"/>
    <property type="match status" value="1"/>
</dbReference>
<comment type="caution">
    <text evidence="5">The sequence shown here is derived from an EMBL/GenBank/DDBJ whole genome shotgun (WGS) entry which is preliminary data.</text>
</comment>
<evidence type="ECO:0000313" key="5">
    <source>
        <dbReference type="EMBL" id="RKD30086.1"/>
    </source>
</evidence>
<keyword evidence="3" id="KW-0175">Coiled coil</keyword>
<dbReference type="GO" id="GO:0006508">
    <property type="term" value="P:proteolysis"/>
    <property type="evidence" value="ECO:0007669"/>
    <property type="project" value="UniProtKB-KW"/>
</dbReference>
<sequence>MKNNLEIPVSKLRKQCDVSIFNFNTTEEISEIKEIIGQKRATRALKFGLNVKKKGYNIYVSGVTGTGRNSYSYSIAKEFAEKKQVPYDWCYVYNFNKKENPRALKLKAGRGPIFKKEVENLISKLKAEMVDAFSSRQYENKKRVIYHEYENKRSEIIKKLNKLSKRYGFVFKETEKGLMSIPLIKGRPMKQEEIEELSDREIEILRDNLSKLNKVAFDILNKLRELEEELNENIDLLEKEMATEVVSFYMAPLLEKFEDNKEIINYLDEMKKDIVENLDKFLENEKDKKTTYIFSKTTNEENFFRRYEVNLFIDNSNTKGAPVVRESNPNYYNLLGKIEYVNELGALKTDHMKIKPGSIHEANGGYLIVQAKDILTSPYAWAGLKRALKEEKVKIENISKGNIVTQTIKPESIPIDLKVIIIGDYYTYQLLYNYDDDFKKLFKIRADFDIEMDRNKDNIEKIASFIASHCKDEGLRHFEKSAVAKVIEYSSRLAEDQRKLSSRFNELVELLYEADAWAEVEGDDIIKAKHIKEAIEEKIFRNNKYEEKLQELFKDGTLLIETSGYKVGQINGLSVMDSGQYSFGRPSKITVSTYAGKEGIINIEREVEKSGSIHDKGVLILSGYLGEKYARKKPLSLSASITFEQSYGLIDGDSASSTELYALLSSLSELPINQAIAVTGSVNQKGLIQPVGGVNEKIEGYYKICKLKGFKGGEGVIIPYQNIKNLMLNEEVVEAVKEGKFTIYAVKTIDEGIEILTGVPAGKKDENGYYEKETVNYLVQEKLNELAKVYKEYQ</sequence>
<proteinExistence type="inferred from homology"/>
<dbReference type="GO" id="GO:0004176">
    <property type="term" value="F:ATP-dependent peptidase activity"/>
    <property type="evidence" value="ECO:0007669"/>
    <property type="project" value="UniProtKB-UniRule"/>
</dbReference>
<dbReference type="Pfam" id="PF20437">
    <property type="entry name" value="LonC_helical"/>
    <property type="match status" value="1"/>
</dbReference>
<dbReference type="PRINTS" id="PR00830">
    <property type="entry name" value="ENDOLAPTASE"/>
</dbReference>
<dbReference type="EC" id="3.4.21.53" evidence="2"/>
<feature type="domain" description="Lon proteolytic" evidence="4">
    <location>
        <begin position="564"/>
        <end position="759"/>
    </location>
</feature>
<evidence type="ECO:0000313" key="6">
    <source>
        <dbReference type="Proteomes" id="UP000284177"/>
    </source>
</evidence>
<dbReference type="InterPro" id="IPR020568">
    <property type="entry name" value="Ribosomal_Su5_D2-typ_SF"/>
</dbReference>
<evidence type="ECO:0000256" key="3">
    <source>
        <dbReference type="SAM" id="Coils"/>
    </source>
</evidence>
<dbReference type="InterPro" id="IPR041699">
    <property type="entry name" value="AAA_32"/>
</dbReference>
<dbReference type="SUPFAM" id="SSF52540">
    <property type="entry name" value="P-loop containing nucleoside triphosphate hydrolases"/>
    <property type="match status" value="1"/>
</dbReference>
<evidence type="ECO:0000256" key="1">
    <source>
        <dbReference type="ARBA" id="ARBA00022670"/>
    </source>
</evidence>
<dbReference type="PANTHER" id="PTHR10046">
    <property type="entry name" value="ATP DEPENDENT LON PROTEASE FAMILY MEMBER"/>
    <property type="match status" value="1"/>
</dbReference>
<dbReference type="Gene3D" id="3.40.50.300">
    <property type="entry name" value="P-loop containing nucleotide triphosphate hydrolases"/>
    <property type="match status" value="2"/>
</dbReference>
<feature type="coiled-coil region" evidence="3">
    <location>
        <begin position="209"/>
        <end position="243"/>
    </location>
</feature>
<organism evidence="5 6">
    <name type="scientific">Thermohalobacter berrensis</name>
    <dbReference type="NCBI Taxonomy" id="99594"/>
    <lineage>
        <taxon>Bacteria</taxon>
        <taxon>Bacillati</taxon>
        <taxon>Bacillota</taxon>
        <taxon>Tissierellia</taxon>
        <taxon>Tissierellales</taxon>
        <taxon>Thermohalobacteraceae</taxon>
        <taxon>Thermohalobacter</taxon>
    </lineage>
</organism>
<dbReference type="EMBL" id="MCIB01000036">
    <property type="protein sequence ID" value="RKD30086.1"/>
    <property type="molecule type" value="Genomic_DNA"/>
</dbReference>
<dbReference type="Pfam" id="PF13654">
    <property type="entry name" value="AAA_32"/>
    <property type="match status" value="1"/>
</dbReference>
<keyword evidence="2" id="KW-0378">Hydrolase</keyword>
<name>A0A419SY09_9FIRM</name>
<feature type="active site" evidence="2">
    <location>
        <position position="697"/>
    </location>
</feature>
<dbReference type="InterPro" id="IPR027417">
    <property type="entry name" value="P-loop_NTPase"/>
</dbReference>
<feature type="active site" evidence="2">
    <location>
        <position position="654"/>
    </location>
</feature>
<dbReference type="InterPro" id="IPR008269">
    <property type="entry name" value="Lon_proteolytic"/>
</dbReference>
<dbReference type="GO" id="GO:0005524">
    <property type="term" value="F:ATP binding"/>
    <property type="evidence" value="ECO:0007669"/>
    <property type="project" value="InterPro"/>
</dbReference>
<keyword evidence="6" id="KW-1185">Reference proteome</keyword>
<dbReference type="AlphaFoldDB" id="A0A419SY09"/>
<accession>A0A419SY09</accession>
<gene>
    <name evidence="5" type="ORF">BET03_05110</name>
</gene>
<dbReference type="RefSeq" id="WP_120170376.1">
    <property type="nucleotide sequence ID" value="NZ_MCIB01000036.1"/>
</dbReference>
<keyword evidence="2" id="KW-0720">Serine protease</keyword>
<dbReference type="GO" id="GO:0004252">
    <property type="term" value="F:serine-type endopeptidase activity"/>
    <property type="evidence" value="ECO:0007669"/>
    <property type="project" value="UniProtKB-UniRule"/>
</dbReference>
<dbReference type="Pfam" id="PF20436">
    <property type="entry name" value="LonB_AAA-LID"/>
    <property type="match status" value="1"/>
</dbReference>
<dbReference type="InterPro" id="IPR046843">
    <property type="entry name" value="LonB_AAA-LID"/>
</dbReference>
<reference evidence="5 6" key="1">
    <citation type="submission" date="2016-08" db="EMBL/GenBank/DDBJ databases">
        <title>Novel Firmicutes and Novel Genomes.</title>
        <authorList>
            <person name="Poppleton D.I."/>
            <person name="Gribaldo S."/>
        </authorList>
    </citation>
    <scope>NUCLEOTIDE SEQUENCE [LARGE SCALE GENOMIC DNA]</scope>
    <source>
        <strain evidence="5 6">CTT3</strain>
    </source>
</reference>
<evidence type="ECO:0000256" key="2">
    <source>
        <dbReference type="PROSITE-ProRule" id="PRU01122"/>
    </source>
</evidence>
<dbReference type="Gene3D" id="3.30.230.10">
    <property type="match status" value="1"/>
</dbReference>
<dbReference type="OrthoDB" id="9758568at2"/>
<evidence type="ECO:0000259" key="4">
    <source>
        <dbReference type="PROSITE" id="PS51786"/>
    </source>
</evidence>
<dbReference type="InterPro" id="IPR046844">
    <property type="entry name" value="Lon-like_helical"/>
</dbReference>
<keyword evidence="1 2" id="KW-0645">Protease</keyword>
<dbReference type="Proteomes" id="UP000284177">
    <property type="component" value="Unassembled WGS sequence"/>
</dbReference>
<dbReference type="PROSITE" id="PS51786">
    <property type="entry name" value="LON_PROTEOLYTIC"/>
    <property type="match status" value="1"/>
</dbReference>
<comment type="catalytic activity">
    <reaction evidence="2">
        <text>Hydrolysis of proteins in presence of ATP.</text>
        <dbReference type="EC" id="3.4.21.53"/>
    </reaction>
</comment>
<dbReference type="InterPro" id="IPR027065">
    <property type="entry name" value="Lon_Prtase"/>
</dbReference>
<dbReference type="InterPro" id="IPR014721">
    <property type="entry name" value="Ribsml_uS5_D2-typ_fold_subgr"/>
</dbReference>
<dbReference type="Gene3D" id="1.10.8.60">
    <property type="match status" value="1"/>
</dbReference>
<protein>
    <recommendedName>
        <fullName evidence="2">endopeptidase La</fullName>
        <ecNumber evidence="2">3.4.21.53</ecNumber>
    </recommendedName>
</protein>